<dbReference type="HAMAP" id="MF_00055">
    <property type="entry name" value="MEMO1"/>
    <property type="match status" value="1"/>
</dbReference>
<dbReference type="AlphaFoldDB" id="A0A8J2XAH3"/>
<comment type="similarity">
    <text evidence="1">Belongs to the MEMO1 family.</text>
</comment>
<dbReference type="Proteomes" id="UP000019375">
    <property type="component" value="Unassembled WGS sequence"/>
</dbReference>
<dbReference type="Gene3D" id="3.40.830.10">
    <property type="entry name" value="LigB-like"/>
    <property type="match status" value="1"/>
</dbReference>
<proteinExistence type="inferred from homology"/>
<accession>A0A8J2XAH3</accession>
<name>A0A8J2XAH3_ZYGB2</name>
<dbReference type="PANTHER" id="PTHR11060">
    <property type="entry name" value="PROTEIN MEMO1"/>
    <property type="match status" value="1"/>
</dbReference>
<reference evidence="3" key="1">
    <citation type="journal article" date="2013" name="Genome Announc.">
        <title>Genome sequence of the food spoilage yeast Zygosaccharomyces bailii CLIB 213(T).</title>
        <authorList>
            <person name="Galeote V."/>
            <person name="Bigey F."/>
            <person name="Devillers H."/>
            <person name="Neuveglise C."/>
            <person name="Dequin S."/>
        </authorList>
    </citation>
    <scope>NUCLEOTIDE SEQUENCE [LARGE SCALE GENOMIC DNA]</scope>
    <source>
        <strain evidence="3">CLIB 213 / ATCC 58445 / CBS 680 / CCRC 21525 / NBRC 1098 / NCYC 1416 / NRRL Y-2227</strain>
    </source>
</reference>
<dbReference type="InterPro" id="IPR002737">
    <property type="entry name" value="MEMO1_fam"/>
</dbReference>
<protein>
    <submittedName>
        <fullName evidence="2">ZYBA0S12-02784g1_1</fullName>
    </submittedName>
</protein>
<organism evidence="2 3">
    <name type="scientific">Zygosaccharomyces bailii (strain CLIB 213 / ATCC 58445 / CBS 680 / BCRC 21525 / NBRC 1098 / NCYC 1416 / NRRL Y-2227)</name>
    <dbReference type="NCBI Taxonomy" id="1333698"/>
    <lineage>
        <taxon>Eukaryota</taxon>
        <taxon>Fungi</taxon>
        <taxon>Dikarya</taxon>
        <taxon>Ascomycota</taxon>
        <taxon>Saccharomycotina</taxon>
        <taxon>Saccharomycetes</taxon>
        <taxon>Saccharomycetales</taxon>
        <taxon>Saccharomycetaceae</taxon>
        <taxon>Zygosaccharomyces</taxon>
    </lineage>
</organism>
<dbReference type="OrthoDB" id="417112at2759"/>
<dbReference type="PANTHER" id="PTHR11060:SF0">
    <property type="entry name" value="PROTEIN MEMO1"/>
    <property type="match status" value="1"/>
</dbReference>
<evidence type="ECO:0000256" key="1">
    <source>
        <dbReference type="ARBA" id="ARBA00006315"/>
    </source>
</evidence>
<dbReference type="EMBL" id="HG316465">
    <property type="protein sequence ID" value="CDF91605.1"/>
    <property type="molecule type" value="Genomic_DNA"/>
</dbReference>
<evidence type="ECO:0000313" key="2">
    <source>
        <dbReference type="EMBL" id="CDF91605.1"/>
    </source>
</evidence>
<dbReference type="Pfam" id="PF01875">
    <property type="entry name" value="Memo"/>
    <property type="match status" value="1"/>
</dbReference>
<dbReference type="CDD" id="cd07361">
    <property type="entry name" value="MEMO_like"/>
    <property type="match status" value="1"/>
</dbReference>
<gene>
    <name evidence="2" type="ORF">BN860_02784g</name>
</gene>
<sequence length="332" mass="37358">MSERPATHAGSWYPNEPSDIQSQLESYLNLTGRMSGPVPGARIVISPHAGYRYCGRTMAYSYASLDLKSTVKRVFVLGPSHHIYFKNQVLLSGFQSLETPLGSLQVDREVCQKLQQSPAGSLFGTMDAEADMDEHSLEMQYPMLVQALLWRGIPLEQVKVVPILVSHNSTEVDWAIGRLLRSYFEDVENLFVISSDFCHWGRRFGYTGYVGSNEELQEALKDETEIEMLTARSKLSHHQVDVWQSIELLDRTAMQTLSSNDDSKRYQAWKSYLEVTSNTICGARPIAVLLAMLAQLDGLETNFEWPHYSQSSHVKDLNDSSVSYASGFATVQ</sequence>
<evidence type="ECO:0000313" key="3">
    <source>
        <dbReference type="Proteomes" id="UP000019375"/>
    </source>
</evidence>
<dbReference type="NCBIfam" id="TIGR04336">
    <property type="entry name" value="AmmeMemoSam_B"/>
    <property type="match status" value="1"/>
</dbReference>
<keyword evidence="3" id="KW-1185">Reference proteome</keyword>